<sequence>MMTVGSDPVWFTLPGKTPTPVWALAEGRDIYRGRWRRRVISTNCGPETDCSSEGCSLSHYVCPEEKRSTDSWKMSRDVDRYRAKMECGGHGDQVLRLSASKSSVGSIVRRTPLFIFRYNMTFTLNHASPGPFPAW</sequence>
<accession>A0A7J7U156</accession>
<proteinExistence type="predicted"/>
<evidence type="ECO:0000313" key="2">
    <source>
        <dbReference type="Proteomes" id="UP000585614"/>
    </source>
</evidence>
<dbReference type="AlphaFoldDB" id="A0A7J7U156"/>
<dbReference type="EMBL" id="JACAGC010000017">
    <property type="protein sequence ID" value="KAF6306545.1"/>
    <property type="molecule type" value="Genomic_DNA"/>
</dbReference>
<organism evidence="1 2">
    <name type="scientific">Rhinolophus ferrumequinum</name>
    <name type="common">Greater horseshoe bat</name>
    <dbReference type="NCBI Taxonomy" id="59479"/>
    <lineage>
        <taxon>Eukaryota</taxon>
        <taxon>Metazoa</taxon>
        <taxon>Chordata</taxon>
        <taxon>Craniata</taxon>
        <taxon>Vertebrata</taxon>
        <taxon>Euteleostomi</taxon>
        <taxon>Mammalia</taxon>
        <taxon>Eutheria</taxon>
        <taxon>Laurasiatheria</taxon>
        <taxon>Chiroptera</taxon>
        <taxon>Yinpterochiroptera</taxon>
        <taxon>Rhinolophoidea</taxon>
        <taxon>Rhinolophidae</taxon>
        <taxon>Rhinolophinae</taxon>
        <taxon>Rhinolophus</taxon>
    </lineage>
</organism>
<dbReference type="Proteomes" id="UP000585614">
    <property type="component" value="Unassembled WGS sequence"/>
</dbReference>
<protein>
    <submittedName>
        <fullName evidence="1">Uncharacterized protein</fullName>
    </submittedName>
</protein>
<name>A0A7J7U156_RHIFE</name>
<evidence type="ECO:0000313" key="1">
    <source>
        <dbReference type="EMBL" id="KAF6306545.1"/>
    </source>
</evidence>
<gene>
    <name evidence="1" type="ORF">mRhiFer1_008646</name>
</gene>
<comment type="caution">
    <text evidence="1">The sequence shown here is derived from an EMBL/GenBank/DDBJ whole genome shotgun (WGS) entry which is preliminary data.</text>
</comment>
<reference evidence="1 2" key="1">
    <citation type="journal article" date="2020" name="Nature">
        <title>Six reference-quality genomes reveal evolution of bat adaptations.</title>
        <authorList>
            <person name="Jebb D."/>
            <person name="Huang Z."/>
            <person name="Pippel M."/>
            <person name="Hughes G.M."/>
            <person name="Lavrichenko K."/>
            <person name="Devanna P."/>
            <person name="Winkler S."/>
            <person name="Jermiin L.S."/>
            <person name="Skirmuntt E.C."/>
            <person name="Katzourakis A."/>
            <person name="Burkitt-Gray L."/>
            <person name="Ray D.A."/>
            <person name="Sullivan K.A.M."/>
            <person name="Roscito J.G."/>
            <person name="Kirilenko B.M."/>
            <person name="Davalos L.M."/>
            <person name="Corthals A.P."/>
            <person name="Power M.L."/>
            <person name="Jones G."/>
            <person name="Ransome R.D."/>
            <person name="Dechmann D.K.N."/>
            <person name="Locatelli A.G."/>
            <person name="Puechmaille S.J."/>
            <person name="Fedrigo O."/>
            <person name="Jarvis E.D."/>
            <person name="Hiller M."/>
            <person name="Vernes S.C."/>
            <person name="Myers E.W."/>
            <person name="Teeling E.C."/>
        </authorList>
    </citation>
    <scope>NUCLEOTIDE SEQUENCE [LARGE SCALE GENOMIC DNA]</scope>
    <source>
        <strain evidence="1">MRhiFer1</strain>
        <tissue evidence="1">Lung</tissue>
    </source>
</reference>